<comment type="cofactor">
    <cofactor evidence="1">
        <name>thiamine diphosphate</name>
        <dbReference type="ChEBI" id="CHEBI:58937"/>
    </cofactor>
</comment>
<sequence length="209" mass="22435">AQHVLAELDRLTGSNAIIATDVGQHQMWAAQFCRSTRERQWLSSGGAGTMGYGFPAAIGAQLGNPEDLVVAVVGDGGFQMTMSELATAAINKLPLKILIINNSYLGMVRQWQQLFFDNRESGVDMEGNPDFVKIGEAYGIKGFHLRRAGDVTKVLKKALAYNDGPCIIEAEVVKADNVFPMIPAGAAVSDMLIDEPPASKKLKKPVGST</sequence>
<dbReference type="SUPFAM" id="SSF52518">
    <property type="entry name" value="Thiamin diphosphate-binding fold (THDP-binding)"/>
    <property type="match status" value="1"/>
</dbReference>
<dbReference type="EC" id="2.2.1.6" evidence="5"/>
<organism evidence="5 6">
    <name type="scientific">SAR324 cluster bacterium</name>
    <dbReference type="NCBI Taxonomy" id="2024889"/>
    <lineage>
        <taxon>Bacteria</taxon>
        <taxon>Deltaproteobacteria</taxon>
        <taxon>SAR324 cluster</taxon>
    </lineage>
</organism>
<dbReference type="InterPro" id="IPR029061">
    <property type="entry name" value="THDP-binding"/>
</dbReference>
<dbReference type="GO" id="GO:0003984">
    <property type="term" value="F:acetolactate synthase activity"/>
    <property type="evidence" value="ECO:0007669"/>
    <property type="project" value="UniProtKB-EC"/>
</dbReference>
<dbReference type="GO" id="GO:0000287">
    <property type="term" value="F:magnesium ion binding"/>
    <property type="evidence" value="ECO:0007669"/>
    <property type="project" value="InterPro"/>
</dbReference>
<evidence type="ECO:0000259" key="4">
    <source>
        <dbReference type="Pfam" id="PF02775"/>
    </source>
</evidence>
<protein>
    <submittedName>
        <fullName evidence="5">Acetolactate synthase large subunit</fullName>
        <ecNumber evidence="5">2.2.1.6</ecNumber>
    </submittedName>
</protein>
<dbReference type="GO" id="GO:0009099">
    <property type="term" value="P:L-valine biosynthetic process"/>
    <property type="evidence" value="ECO:0007669"/>
    <property type="project" value="TreeGrafter"/>
</dbReference>
<dbReference type="AlphaFoldDB" id="A0A432GYY8"/>
<dbReference type="PANTHER" id="PTHR18968">
    <property type="entry name" value="THIAMINE PYROPHOSPHATE ENZYMES"/>
    <property type="match status" value="1"/>
</dbReference>
<keyword evidence="3" id="KW-0786">Thiamine pyrophosphate</keyword>
<dbReference type="InterPro" id="IPR045229">
    <property type="entry name" value="TPP_enz"/>
</dbReference>
<evidence type="ECO:0000256" key="3">
    <source>
        <dbReference type="ARBA" id="ARBA00023052"/>
    </source>
</evidence>
<dbReference type="InterPro" id="IPR039368">
    <property type="entry name" value="AHAS_TPP"/>
</dbReference>
<dbReference type="InterPro" id="IPR000399">
    <property type="entry name" value="TPP-bd_CS"/>
</dbReference>
<dbReference type="GO" id="GO:0030976">
    <property type="term" value="F:thiamine pyrophosphate binding"/>
    <property type="evidence" value="ECO:0007669"/>
    <property type="project" value="InterPro"/>
</dbReference>
<dbReference type="GO" id="GO:0050660">
    <property type="term" value="F:flavin adenine dinucleotide binding"/>
    <property type="evidence" value="ECO:0007669"/>
    <property type="project" value="TreeGrafter"/>
</dbReference>
<dbReference type="CDD" id="cd02015">
    <property type="entry name" value="TPP_AHAS"/>
    <property type="match status" value="1"/>
</dbReference>
<dbReference type="PROSITE" id="PS00187">
    <property type="entry name" value="TPP_ENZYMES"/>
    <property type="match status" value="1"/>
</dbReference>
<comment type="caution">
    <text evidence="5">The sequence shown here is derived from an EMBL/GenBank/DDBJ whole genome shotgun (WGS) entry which is preliminary data.</text>
</comment>
<evidence type="ECO:0000256" key="1">
    <source>
        <dbReference type="ARBA" id="ARBA00001964"/>
    </source>
</evidence>
<evidence type="ECO:0000313" key="6">
    <source>
        <dbReference type="Proteomes" id="UP000288322"/>
    </source>
</evidence>
<dbReference type="Proteomes" id="UP000288322">
    <property type="component" value="Unassembled WGS sequence"/>
</dbReference>
<dbReference type="Pfam" id="PF02775">
    <property type="entry name" value="TPP_enzyme_C"/>
    <property type="match status" value="1"/>
</dbReference>
<dbReference type="PANTHER" id="PTHR18968:SF13">
    <property type="entry name" value="ACETOLACTATE SYNTHASE CATALYTIC SUBUNIT, MITOCHONDRIAL"/>
    <property type="match status" value="1"/>
</dbReference>
<dbReference type="EMBL" id="QNZH01000210">
    <property type="protein sequence ID" value="RTZ88837.1"/>
    <property type="molecule type" value="Genomic_DNA"/>
</dbReference>
<name>A0A432GYY8_9DELT</name>
<dbReference type="InterPro" id="IPR011766">
    <property type="entry name" value="TPP_enzyme_TPP-bd"/>
</dbReference>
<accession>A0A432GYY8</accession>
<evidence type="ECO:0000256" key="2">
    <source>
        <dbReference type="ARBA" id="ARBA00007812"/>
    </source>
</evidence>
<feature type="domain" description="Thiamine pyrophosphate enzyme TPP-binding" evidence="4">
    <location>
        <begin position="21"/>
        <end position="169"/>
    </location>
</feature>
<proteinExistence type="inferred from homology"/>
<dbReference type="GO" id="GO:0005948">
    <property type="term" value="C:acetolactate synthase complex"/>
    <property type="evidence" value="ECO:0007669"/>
    <property type="project" value="TreeGrafter"/>
</dbReference>
<reference evidence="5 6" key="1">
    <citation type="submission" date="2018-06" db="EMBL/GenBank/DDBJ databases">
        <title>Combined omics and stable isotope probing to characterize newly discovered Mariana Back-Arc vent microbial communities.</title>
        <authorList>
            <person name="Trembath-Reichert E."/>
            <person name="Huber J.A."/>
        </authorList>
    </citation>
    <scope>NUCLEOTIDE SEQUENCE [LARGE SCALE GENOMIC DNA]</scope>
    <source>
        <strain evidence="5">MAG 151</strain>
    </source>
</reference>
<comment type="similarity">
    <text evidence="2">Belongs to the TPP enzyme family.</text>
</comment>
<keyword evidence="5" id="KW-0808">Transferase</keyword>
<evidence type="ECO:0000313" key="5">
    <source>
        <dbReference type="EMBL" id="RTZ88837.1"/>
    </source>
</evidence>
<dbReference type="Gene3D" id="3.40.50.970">
    <property type="match status" value="1"/>
</dbReference>
<gene>
    <name evidence="5" type="ORF">DSY93_07690</name>
</gene>
<dbReference type="GO" id="GO:0009097">
    <property type="term" value="P:isoleucine biosynthetic process"/>
    <property type="evidence" value="ECO:0007669"/>
    <property type="project" value="TreeGrafter"/>
</dbReference>
<feature type="non-terminal residue" evidence="5">
    <location>
        <position position="1"/>
    </location>
</feature>